<evidence type="ECO:0000256" key="7">
    <source>
        <dbReference type="ARBA" id="ARBA00023242"/>
    </source>
</evidence>
<evidence type="ECO:0000256" key="2">
    <source>
        <dbReference type="ARBA" id="ARBA00004286"/>
    </source>
</evidence>
<feature type="region of interest" description="Disordered" evidence="9">
    <location>
        <begin position="210"/>
        <end position="271"/>
    </location>
</feature>
<comment type="subcellular location">
    <subcellularLocation>
        <location evidence="2">Chromosome</location>
    </subcellularLocation>
    <subcellularLocation>
        <location evidence="1">Nucleus</location>
    </subcellularLocation>
</comment>
<dbReference type="InterPro" id="IPR006560">
    <property type="entry name" value="AWS_dom"/>
</dbReference>
<keyword evidence="6" id="KW-0949">S-adenosyl-L-methionine</keyword>
<dbReference type="SMART" id="SM00570">
    <property type="entry name" value="AWS"/>
    <property type="match status" value="1"/>
</dbReference>
<evidence type="ECO:0000256" key="3">
    <source>
        <dbReference type="ARBA" id="ARBA00022454"/>
    </source>
</evidence>
<feature type="compositionally biased region" description="Low complexity" evidence="9">
    <location>
        <begin position="26"/>
        <end position="37"/>
    </location>
</feature>
<comment type="caution">
    <text evidence="13">The sequence shown here is derived from an EMBL/GenBank/DDBJ whole genome shotgun (WGS) entry which is preliminary data.</text>
</comment>
<dbReference type="PANTHER" id="PTHR22884">
    <property type="entry name" value="SET DOMAIN PROTEINS"/>
    <property type="match status" value="1"/>
</dbReference>
<feature type="region of interest" description="Disordered" evidence="9">
    <location>
        <begin position="611"/>
        <end position="758"/>
    </location>
</feature>
<evidence type="ECO:0000259" key="11">
    <source>
        <dbReference type="PROSITE" id="PS50868"/>
    </source>
</evidence>
<dbReference type="Pfam" id="PF17907">
    <property type="entry name" value="AWS"/>
    <property type="match status" value="1"/>
</dbReference>
<dbReference type="SMART" id="SM00317">
    <property type="entry name" value="SET"/>
    <property type="match status" value="1"/>
</dbReference>
<dbReference type="STRING" id="86259.A0A4Z1P6Y4"/>
<keyword evidence="5" id="KW-0808">Transferase</keyword>
<keyword evidence="4" id="KW-0489">Methyltransferase</keyword>
<dbReference type="Gene3D" id="2.170.270.10">
    <property type="entry name" value="SET domain"/>
    <property type="match status" value="1"/>
</dbReference>
<dbReference type="AlphaFoldDB" id="A0A4Z1P6Y4"/>
<keyword evidence="7" id="KW-0539">Nucleus</keyword>
<evidence type="ECO:0000256" key="4">
    <source>
        <dbReference type="ARBA" id="ARBA00022603"/>
    </source>
</evidence>
<dbReference type="PROSITE" id="PS51215">
    <property type="entry name" value="AWS"/>
    <property type="match status" value="1"/>
</dbReference>
<evidence type="ECO:0000313" key="13">
    <source>
        <dbReference type="EMBL" id="TID16828.1"/>
    </source>
</evidence>
<accession>A0A4Z1P6Y4</accession>
<dbReference type="GO" id="GO:0005694">
    <property type="term" value="C:chromosome"/>
    <property type="evidence" value="ECO:0007669"/>
    <property type="project" value="UniProtKB-SubCell"/>
</dbReference>
<feature type="coiled-coil region" evidence="8">
    <location>
        <begin position="175"/>
        <end position="202"/>
    </location>
</feature>
<dbReference type="GO" id="GO:0005634">
    <property type="term" value="C:nucleus"/>
    <property type="evidence" value="ECO:0007669"/>
    <property type="project" value="UniProtKB-SubCell"/>
</dbReference>
<dbReference type="PROSITE" id="PS50280">
    <property type="entry name" value="SET"/>
    <property type="match status" value="1"/>
</dbReference>
<keyword evidence="14" id="KW-1185">Reference proteome</keyword>
<protein>
    <submittedName>
        <fullName evidence="13">SET domain-containing protein</fullName>
    </submittedName>
</protein>
<dbReference type="InterPro" id="IPR001214">
    <property type="entry name" value="SET_dom"/>
</dbReference>
<evidence type="ECO:0000256" key="6">
    <source>
        <dbReference type="ARBA" id="ARBA00022691"/>
    </source>
</evidence>
<name>A0A4Z1P6Y4_9PEZI</name>
<feature type="compositionally biased region" description="Polar residues" evidence="9">
    <location>
        <begin position="683"/>
        <end position="694"/>
    </location>
</feature>
<dbReference type="InterPro" id="IPR003616">
    <property type="entry name" value="Post-SET_dom"/>
</dbReference>
<keyword evidence="3" id="KW-0158">Chromosome</keyword>
<sequence>MEFNNATLASTAISALQDISPPSSPAAPSSQSTPPTSLGDVNSEIDPFKEDREAREAEVIRRRSRRSRPSVPTYNDNVRSGTAAHIRRASRQTYEIEAESSTRSFSGATLVEDQLEIPKSSKILKELRIDANWTPADEMTARYLKGHADGDDSEDDRPVVYSVWSMGKLVTETVKATKEKILERKESKRAQKEENANDRIRRLFPNLKIPETSSNKDESKVVEKTAEATKPTQAIRRTPAVRASHTPKPAKQAPAEGPKTKPVASKAKGRKKYLSQGLYVGQHRNFDPKLSEAKNRKRLQGLGIPEENRALPLPMFLGEEMLKQDEDYKLPFEILNPLRFEEHPKDWNKLNKNRFIGEASAAWKKSNLKKSVYSPCGCQGDRCDDTCLNRIFKYECNDDLCGIGPSCGNRPFAELAFRARCKNWHRKQEGEKYEANLWGEGVEVMRAGERGHGVRAMRPFEPHQIIVEYCGEIITQDESDRRMNNDYKGKNDYYLMTFKDSLIIDATRGSICRFVNHSCEPNCYVEMWKVNGEPRMGLFAGEDGIFTGEELTYDYNFEVYSEDNVQVCLCGSENCRGILGPKTLQQKKKSRASKTMDTVKAAVQGVKRKAKEMIGLQEDSESDSDDESSRPKRRRIADPRSMLGKVGRQSSNVSSGSEPAVQPMSGAELAAQKQSREERALKRSSSLMTANSRVTEGMVTKSRRSKASFHVSDVPQAIKALNRRSMPAPRDPSPSISEDEPDSDPSTPVSVSPQVKASKPRVFDLPAGILKRGEDLFKAAMGSFVAGDVPSSTAPNRTKSIPPGSLLGMRQAKLSFGRTGGLVLKSSPAKPKSAAVAEEEEEEVVVVVEEEEEEVVVKGPKIPKRGSSLGGSKAARARKAVVVAKHGVLGEAGVKKSIRLVSGGA</sequence>
<evidence type="ECO:0000259" key="10">
    <source>
        <dbReference type="PROSITE" id="PS50280"/>
    </source>
</evidence>
<dbReference type="InterPro" id="IPR046341">
    <property type="entry name" value="SET_dom_sf"/>
</dbReference>
<dbReference type="Proteomes" id="UP000298493">
    <property type="component" value="Unassembled WGS sequence"/>
</dbReference>
<dbReference type="SUPFAM" id="SSF82199">
    <property type="entry name" value="SET domain"/>
    <property type="match status" value="1"/>
</dbReference>
<dbReference type="SMART" id="SM00508">
    <property type="entry name" value="PostSET"/>
    <property type="match status" value="1"/>
</dbReference>
<evidence type="ECO:0000256" key="8">
    <source>
        <dbReference type="SAM" id="Coils"/>
    </source>
</evidence>
<feature type="compositionally biased region" description="Basic and acidic residues" evidence="9">
    <location>
        <begin position="46"/>
        <end position="61"/>
    </location>
</feature>
<feature type="region of interest" description="Disordered" evidence="9">
    <location>
        <begin position="1"/>
        <end position="88"/>
    </location>
</feature>
<feature type="compositionally biased region" description="Low complexity" evidence="9">
    <location>
        <begin position="744"/>
        <end position="753"/>
    </location>
</feature>
<dbReference type="GO" id="GO:0042054">
    <property type="term" value="F:histone methyltransferase activity"/>
    <property type="evidence" value="ECO:0007669"/>
    <property type="project" value="InterPro"/>
</dbReference>
<dbReference type="GO" id="GO:0032259">
    <property type="term" value="P:methylation"/>
    <property type="evidence" value="ECO:0007669"/>
    <property type="project" value="UniProtKB-KW"/>
</dbReference>
<reference evidence="13 14" key="1">
    <citation type="submission" date="2019-04" db="EMBL/GenBank/DDBJ databases">
        <title>High contiguity whole genome sequence and gene annotation resource for two Venturia nashicola isolates.</title>
        <authorList>
            <person name="Prokchorchik M."/>
            <person name="Won K."/>
            <person name="Lee Y."/>
            <person name="Choi E.D."/>
            <person name="Segonzac C."/>
            <person name="Sohn K.H."/>
        </authorList>
    </citation>
    <scope>NUCLEOTIDE SEQUENCE [LARGE SCALE GENOMIC DNA]</scope>
    <source>
        <strain evidence="13 14">PRI2</strain>
    </source>
</reference>
<feature type="domain" description="Post-SET" evidence="11">
    <location>
        <begin position="564"/>
        <end position="580"/>
    </location>
</feature>
<feature type="compositionally biased region" description="Polar residues" evidence="9">
    <location>
        <begin position="1"/>
        <end position="14"/>
    </location>
</feature>
<evidence type="ECO:0000256" key="9">
    <source>
        <dbReference type="SAM" id="MobiDB-lite"/>
    </source>
</evidence>
<dbReference type="Pfam" id="PF00856">
    <property type="entry name" value="SET"/>
    <property type="match status" value="1"/>
</dbReference>
<organism evidence="13 14">
    <name type="scientific">Venturia nashicola</name>
    <dbReference type="NCBI Taxonomy" id="86259"/>
    <lineage>
        <taxon>Eukaryota</taxon>
        <taxon>Fungi</taxon>
        <taxon>Dikarya</taxon>
        <taxon>Ascomycota</taxon>
        <taxon>Pezizomycotina</taxon>
        <taxon>Dothideomycetes</taxon>
        <taxon>Pleosporomycetidae</taxon>
        <taxon>Venturiales</taxon>
        <taxon>Venturiaceae</taxon>
        <taxon>Venturia</taxon>
    </lineage>
</organism>
<feature type="compositionally biased region" description="Polar residues" evidence="9">
    <location>
        <begin position="790"/>
        <end position="799"/>
    </location>
</feature>
<evidence type="ECO:0000256" key="1">
    <source>
        <dbReference type="ARBA" id="ARBA00004123"/>
    </source>
</evidence>
<gene>
    <name evidence="13" type="ORF">E6O75_ATG09594</name>
</gene>
<evidence type="ECO:0000259" key="12">
    <source>
        <dbReference type="PROSITE" id="PS51215"/>
    </source>
</evidence>
<feature type="compositionally biased region" description="Polar residues" evidence="9">
    <location>
        <begin position="648"/>
        <end position="657"/>
    </location>
</feature>
<dbReference type="PROSITE" id="PS50868">
    <property type="entry name" value="POST_SET"/>
    <property type="match status" value="1"/>
</dbReference>
<proteinExistence type="predicted"/>
<evidence type="ECO:0000256" key="5">
    <source>
        <dbReference type="ARBA" id="ARBA00022679"/>
    </source>
</evidence>
<evidence type="ECO:0000313" key="14">
    <source>
        <dbReference type="Proteomes" id="UP000298493"/>
    </source>
</evidence>
<dbReference type="EMBL" id="SNSC02000017">
    <property type="protein sequence ID" value="TID16828.1"/>
    <property type="molecule type" value="Genomic_DNA"/>
</dbReference>
<keyword evidence="8" id="KW-0175">Coiled coil</keyword>
<dbReference type="InterPro" id="IPR050777">
    <property type="entry name" value="SET2_Histone-Lys_MeTrsfase"/>
</dbReference>
<feature type="domain" description="SET" evidence="10">
    <location>
        <begin position="440"/>
        <end position="556"/>
    </location>
</feature>
<feature type="domain" description="AWS" evidence="12">
    <location>
        <begin position="371"/>
        <end position="416"/>
    </location>
</feature>
<feature type="region of interest" description="Disordered" evidence="9">
    <location>
        <begin position="786"/>
        <end position="806"/>
    </location>
</feature>
<feature type="compositionally biased region" description="Basic and acidic residues" evidence="9">
    <location>
        <begin position="214"/>
        <end position="227"/>
    </location>
</feature>